<proteinExistence type="predicted"/>
<protein>
    <submittedName>
        <fullName evidence="1">Uncharacterized protein</fullName>
    </submittedName>
</protein>
<reference evidence="1" key="1">
    <citation type="submission" date="2022-12" db="EMBL/GenBank/DDBJ databases">
        <title>Draft genome assemblies for two species of Escallonia (Escalloniales).</title>
        <authorList>
            <person name="Chanderbali A."/>
            <person name="Dervinis C."/>
            <person name="Anghel I."/>
            <person name="Soltis D."/>
            <person name="Soltis P."/>
            <person name="Zapata F."/>
        </authorList>
    </citation>
    <scope>NUCLEOTIDE SEQUENCE</scope>
    <source>
        <strain evidence="1">UCBG92.1500</strain>
        <tissue evidence="1">Leaf</tissue>
    </source>
</reference>
<gene>
    <name evidence="1" type="ORF">RJ640_002720</name>
</gene>
<organism evidence="1 2">
    <name type="scientific">Escallonia rubra</name>
    <dbReference type="NCBI Taxonomy" id="112253"/>
    <lineage>
        <taxon>Eukaryota</taxon>
        <taxon>Viridiplantae</taxon>
        <taxon>Streptophyta</taxon>
        <taxon>Embryophyta</taxon>
        <taxon>Tracheophyta</taxon>
        <taxon>Spermatophyta</taxon>
        <taxon>Magnoliopsida</taxon>
        <taxon>eudicotyledons</taxon>
        <taxon>Gunneridae</taxon>
        <taxon>Pentapetalae</taxon>
        <taxon>asterids</taxon>
        <taxon>campanulids</taxon>
        <taxon>Escalloniales</taxon>
        <taxon>Escalloniaceae</taxon>
        <taxon>Escallonia</taxon>
    </lineage>
</organism>
<accession>A0AA88RE44</accession>
<evidence type="ECO:0000313" key="1">
    <source>
        <dbReference type="EMBL" id="KAK2984488.1"/>
    </source>
</evidence>
<dbReference type="Proteomes" id="UP001187471">
    <property type="component" value="Unassembled WGS sequence"/>
</dbReference>
<comment type="caution">
    <text evidence="1">The sequence shown here is derived from an EMBL/GenBank/DDBJ whole genome shotgun (WGS) entry which is preliminary data.</text>
</comment>
<keyword evidence="2" id="KW-1185">Reference proteome</keyword>
<name>A0AA88RE44_9ASTE</name>
<evidence type="ECO:0000313" key="2">
    <source>
        <dbReference type="Proteomes" id="UP001187471"/>
    </source>
</evidence>
<dbReference type="EMBL" id="JAVXUO010001226">
    <property type="protein sequence ID" value="KAK2984488.1"/>
    <property type="molecule type" value="Genomic_DNA"/>
</dbReference>
<sequence length="94" mass="10914">MKHIPTGRMVADPLTKLLLELFFFLILGVRDYVEFDMFLVSNPISAYWNAGKRILRHLRGTADLILCYHGEDLRLRGVYIDADWGGDKDERRST</sequence>
<dbReference type="AlphaFoldDB" id="A0AA88RE44"/>